<keyword evidence="12" id="KW-1185">Reference proteome</keyword>
<dbReference type="InterPro" id="IPR013783">
    <property type="entry name" value="Ig-like_fold"/>
</dbReference>
<keyword evidence="5 8" id="KW-1133">Transmembrane helix</keyword>
<evidence type="ECO:0000259" key="10">
    <source>
        <dbReference type="PROSITE" id="PS50835"/>
    </source>
</evidence>
<keyword evidence="4 9" id="KW-0732">Signal</keyword>
<dbReference type="InterPro" id="IPR039311">
    <property type="entry name" value="FAM187A/B"/>
</dbReference>
<keyword evidence="3 8" id="KW-0812">Transmembrane</keyword>
<reference evidence="11 12" key="1">
    <citation type="journal article" date="2016" name="Nat. Commun.">
        <title>Extremotolerant tardigrade genome and improved radiotolerance of human cultured cells by tardigrade-unique protein.</title>
        <authorList>
            <person name="Hashimoto T."/>
            <person name="Horikawa D.D."/>
            <person name="Saito Y."/>
            <person name="Kuwahara H."/>
            <person name="Kozuka-Hata H."/>
            <person name="Shin-I T."/>
            <person name="Minakuchi Y."/>
            <person name="Ohishi K."/>
            <person name="Motoyama A."/>
            <person name="Aizu T."/>
            <person name="Enomoto A."/>
            <person name="Kondo K."/>
            <person name="Tanaka S."/>
            <person name="Hara Y."/>
            <person name="Koshikawa S."/>
            <person name="Sagara H."/>
            <person name="Miura T."/>
            <person name="Yokobori S."/>
            <person name="Miyagawa K."/>
            <person name="Suzuki Y."/>
            <person name="Kubo T."/>
            <person name="Oyama M."/>
            <person name="Kohara Y."/>
            <person name="Fujiyama A."/>
            <person name="Arakawa K."/>
            <person name="Katayama T."/>
            <person name="Toyoda A."/>
            <person name="Kunieda T."/>
        </authorList>
    </citation>
    <scope>NUCLEOTIDE SEQUENCE [LARGE SCALE GENOMIC DNA]</scope>
    <source>
        <strain evidence="11 12">YOKOZUNA-1</strain>
    </source>
</reference>
<organism evidence="11 12">
    <name type="scientific">Ramazzottius varieornatus</name>
    <name type="common">Water bear</name>
    <name type="synonym">Tardigrade</name>
    <dbReference type="NCBI Taxonomy" id="947166"/>
    <lineage>
        <taxon>Eukaryota</taxon>
        <taxon>Metazoa</taxon>
        <taxon>Ecdysozoa</taxon>
        <taxon>Tardigrada</taxon>
        <taxon>Eutardigrada</taxon>
        <taxon>Parachela</taxon>
        <taxon>Hypsibioidea</taxon>
        <taxon>Ramazzottiidae</taxon>
        <taxon>Ramazzottius</taxon>
    </lineage>
</organism>
<name>A0A1D1V428_RAMVA</name>
<evidence type="ECO:0000256" key="2">
    <source>
        <dbReference type="ARBA" id="ARBA00008727"/>
    </source>
</evidence>
<feature type="transmembrane region" description="Helical" evidence="8">
    <location>
        <begin position="513"/>
        <end position="534"/>
    </location>
</feature>
<dbReference type="InterPro" id="IPR007110">
    <property type="entry name" value="Ig-like_dom"/>
</dbReference>
<comment type="subcellular location">
    <subcellularLocation>
        <location evidence="1">Membrane</location>
        <topology evidence="1">Single-pass type I membrane protein</topology>
    </subcellularLocation>
</comment>
<dbReference type="SMART" id="SM00409">
    <property type="entry name" value="IG"/>
    <property type="match status" value="2"/>
</dbReference>
<evidence type="ECO:0000313" key="12">
    <source>
        <dbReference type="Proteomes" id="UP000186922"/>
    </source>
</evidence>
<dbReference type="OrthoDB" id="6434091at2759"/>
<comment type="similarity">
    <text evidence="2">Belongs to the FAM187 family.</text>
</comment>
<protein>
    <recommendedName>
        <fullName evidence="10">Ig-like domain-containing protein</fullName>
    </recommendedName>
</protein>
<gene>
    <name evidence="11" type="primary">RvY_06446</name>
    <name evidence="11" type="synonym">RvY_06446.1</name>
    <name evidence="11" type="ORF">RvY_06446-1</name>
</gene>
<feature type="signal peptide" evidence="9">
    <location>
        <begin position="1"/>
        <end position="23"/>
    </location>
</feature>
<evidence type="ECO:0000256" key="1">
    <source>
        <dbReference type="ARBA" id="ARBA00004479"/>
    </source>
</evidence>
<dbReference type="Proteomes" id="UP000186922">
    <property type="component" value="Unassembled WGS sequence"/>
</dbReference>
<dbReference type="InterPro" id="IPR003599">
    <property type="entry name" value="Ig_sub"/>
</dbReference>
<dbReference type="PANTHER" id="PTHR32178:SF6">
    <property type="entry name" value="IG-LIKE DOMAIN-CONTAINING PROTEIN"/>
    <property type="match status" value="1"/>
</dbReference>
<evidence type="ECO:0000256" key="3">
    <source>
        <dbReference type="ARBA" id="ARBA00022692"/>
    </source>
</evidence>
<dbReference type="InterPro" id="IPR036179">
    <property type="entry name" value="Ig-like_dom_sf"/>
</dbReference>
<comment type="caution">
    <text evidence="11">The sequence shown here is derived from an EMBL/GenBank/DDBJ whole genome shotgun (WGS) entry which is preliminary data.</text>
</comment>
<feature type="chain" id="PRO_5008898019" description="Ig-like domain-containing protein" evidence="9">
    <location>
        <begin position="24"/>
        <end position="564"/>
    </location>
</feature>
<feature type="domain" description="Ig-like" evidence="10">
    <location>
        <begin position="48"/>
        <end position="156"/>
    </location>
</feature>
<evidence type="ECO:0000256" key="9">
    <source>
        <dbReference type="SAM" id="SignalP"/>
    </source>
</evidence>
<dbReference type="Gene3D" id="2.60.40.10">
    <property type="entry name" value="Immunoglobulins"/>
    <property type="match status" value="1"/>
</dbReference>
<evidence type="ECO:0000256" key="7">
    <source>
        <dbReference type="ARBA" id="ARBA00023180"/>
    </source>
</evidence>
<evidence type="ECO:0000313" key="11">
    <source>
        <dbReference type="EMBL" id="GAU94722.1"/>
    </source>
</evidence>
<dbReference type="SUPFAM" id="SSF48726">
    <property type="entry name" value="Immunoglobulin"/>
    <property type="match status" value="2"/>
</dbReference>
<evidence type="ECO:0000256" key="6">
    <source>
        <dbReference type="ARBA" id="ARBA00023136"/>
    </source>
</evidence>
<evidence type="ECO:0000256" key="8">
    <source>
        <dbReference type="SAM" id="Phobius"/>
    </source>
</evidence>
<keyword evidence="7" id="KW-0325">Glycoprotein</keyword>
<dbReference type="PROSITE" id="PS50835">
    <property type="entry name" value="IG_LIKE"/>
    <property type="match status" value="1"/>
</dbReference>
<keyword evidence="6 8" id="KW-0472">Membrane</keyword>
<evidence type="ECO:0000256" key="4">
    <source>
        <dbReference type="ARBA" id="ARBA00022729"/>
    </source>
</evidence>
<dbReference type="AlphaFoldDB" id="A0A1D1V428"/>
<dbReference type="EMBL" id="BDGG01000003">
    <property type="protein sequence ID" value="GAU94722.1"/>
    <property type="molecule type" value="Genomic_DNA"/>
</dbReference>
<evidence type="ECO:0000256" key="5">
    <source>
        <dbReference type="ARBA" id="ARBA00022989"/>
    </source>
</evidence>
<dbReference type="GO" id="GO:0016020">
    <property type="term" value="C:membrane"/>
    <property type="evidence" value="ECO:0007669"/>
    <property type="project" value="UniProtKB-SubCell"/>
</dbReference>
<sequence length="564" mass="64584">MQIRVNLFLLIQILAGHHLLVYGETQSPEALFCQKLHIYRYTLRVKDPVPIFLEATLGETLEIPCPLCIDNPKQPANWFVQRHTAKFETTPPYLVKDDNLLKLERGIYPPANTSVEEITDDPFTFDEFNRIFVQKSNNLVIRNLSVSDLGLYTCKVAATKESNGFLYYVRGLIHKDPIILPLDNETYGFTGKKSLDLAFKPRPHSPPIKIQLVHVDLVPQAWSECTSCGDIAGQQEQLLECRVKFVYPQGDQDEFRRRYAALGSEGLGNIERYLASMNRKFMADYEEKMTMVGLLRACVLTGMSDTRRFQQCQEKIYYQDDLGFKNGTSCRSLLHLNWWTYEAGKEEIIFPPPQLIGGVLRSRTCKVPCPVDESGKVVGLAAKKVKAKKFLKRRGLNLKLIRQKQKKRKTAIRKPKRHVINEFAGTSIKLSCPTAKMDNVLLWKNGTLDLNPYSIGEESGGKITYINNLVLYIRKLTKYDSQVYSCWQEDQLKAEVEIKVVKPKEAPPDLRVALLYLAVGLAFDVLIFLALMVVRHRQRKAVRMKGYKELYDDTTVQKNIPVKQ</sequence>
<accession>A0A1D1V428</accession>
<proteinExistence type="inferred from homology"/>
<dbReference type="PANTHER" id="PTHR32178">
    <property type="entry name" value="FAM187"/>
    <property type="match status" value="1"/>
</dbReference>